<dbReference type="AlphaFoldDB" id="A0A7Y0M1X9"/>
<evidence type="ECO:0000256" key="1">
    <source>
        <dbReference type="SAM" id="SignalP"/>
    </source>
</evidence>
<evidence type="ECO:0000313" key="3">
    <source>
        <dbReference type="Proteomes" id="UP000562124"/>
    </source>
</evidence>
<organism evidence="2 3">
    <name type="scientific">Cellulomonas fimi</name>
    <dbReference type="NCBI Taxonomy" id="1708"/>
    <lineage>
        <taxon>Bacteria</taxon>
        <taxon>Bacillati</taxon>
        <taxon>Actinomycetota</taxon>
        <taxon>Actinomycetes</taxon>
        <taxon>Micrococcales</taxon>
        <taxon>Cellulomonadaceae</taxon>
        <taxon>Cellulomonas</taxon>
    </lineage>
</organism>
<sequence length="303" mass="30655">MRPALLVSRAAVSLAGFVTLAACTSTGTDGSPATTGADVPGGVGHVHGLEVNPADGVLYAATHSGLFAVEGTTIRPVGDALRDTMGFTITGPDVFLASGHPGAGEPGPANLGVLRSDDSGETWHELSLVGQSDFHVLTAETSRVYGWDSTSGIVGRSDDGGRTWRNGAQLAARDLEAVPGGDGRLIATTVDGLLLSADGGDAFGAFPTPSPTPLVVIDHVPATAGPGTDGAGEANVPPVLSGLDIDGALWTFDGQRWSGPGSSMGPPQELVAVGGGSFVAAFDARIYRTDDSGRTWREITPSE</sequence>
<accession>A0A7Y0M1X9</accession>
<reference evidence="2 3" key="1">
    <citation type="submission" date="2020-04" db="EMBL/GenBank/DDBJ databases">
        <title>Sequencing and Assembly of C. fimi.</title>
        <authorList>
            <person name="Ramsey A.R."/>
        </authorList>
    </citation>
    <scope>NUCLEOTIDE SEQUENCE [LARGE SCALE GENOMIC DNA]</scope>
    <source>
        <strain evidence="2 3">SB</strain>
    </source>
</reference>
<name>A0A7Y0M1X9_CELFI</name>
<protein>
    <submittedName>
        <fullName evidence="2">Exo-alpha-sialidase</fullName>
    </submittedName>
</protein>
<dbReference type="InterPro" id="IPR054817">
    <property type="entry name" value="Glycosyl_F510_1955-like"/>
</dbReference>
<keyword evidence="3" id="KW-1185">Reference proteome</keyword>
<dbReference type="InterPro" id="IPR015943">
    <property type="entry name" value="WD40/YVTN_repeat-like_dom_sf"/>
</dbReference>
<dbReference type="Proteomes" id="UP000562124">
    <property type="component" value="Unassembled WGS sequence"/>
</dbReference>
<gene>
    <name evidence="2" type="ORF">HIR71_15310</name>
</gene>
<dbReference type="EMBL" id="JABCJJ010000042">
    <property type="protein sequence ID" value="NMR21568.1"/>
    <property type="molecule type" value="Genomic_DNA"/>
</dbReference>
<comment type="caution">
    <text evidence="2">The sequence shown here is derived from an EMBL/GenBank/DDBJ whole genome shotgun (WGS) entry which is preliminary data.</text>
</comment>
<proteinExistence type="predicted"/>
<dbReference type="PROSITE" id="PS51257">
    <property type="entry name" value="PROKAR_LIPOPROTEIN"/>
    <property type="match status" value="1"/>
</dbReference>
<dbReference type="RefSeq" id="WP_169325941.1">
    <property type="nucleotide sequence ID" value="NZ_JABCJJ010000042.1"/>
</dbReference>
<keyword evidence="1" id="KW-0732">Signal</keyword>
<dbReference type="NCBIfam" id="NF045728">
    <property type="entry name" value="glycosyl_F510_1955"/>
    <property type="match status" value="1"/>
</dbReference>
<feature type="signal peptide" evidence="1">
    <location>
        <begin position="1"/>
        <end position="21"/>
    </location>
</feature>
<dbReference type="Gene3D" id="2.130.10.10">
    <property type="entry name" value="YVTN repeat-like/Quinoprotein amine dehydrogenase"/>
    <property type="match status" value="1"/>
</dbReference>
<evidence type="ECO:0000313" key="2">
    <source>
        <dbReference type="EMBL" id="NMR21568.1"/>
    </source>
</evidence>
<dbReference type="SUPFAM" id="SSF110296">
    <property type="entry name" value="Oligoxyloglucan reducing end-specific cellobiohydrolase"/>
    <property type="match status" value="1"/>
</dbReference>
<feature type="chain" id="PRO_5039716158" evidence="1">
    <location>
        <begin position="22"/>
        <end position="303"/>
    </location>
</feature>